<evidence type="ECO:0000256" key="1">
    <source>
        <dbReference type="SAM" id="SignalP"/>
    </source>
</evidence>
<name>A0A1V1HZ92_9FIRM</name>
<dbReference type="EMBL" id="LN555523">
    <property type="protein sequence ID" value="CED93290.1"/>
    <property type="molecule type" value="Genomic_DNA"/>
</dbReference>
<dbReference type="Proteomes" id="UP000245622">
    <property type="component" value="Chromosome 1"/>
</dbReference>
<protein>
    <recommendedName>
        <fullName evidence="4">DUF4352 domain-containing protein</fullName>
    </recommendedName>
</protein>
<organism evidence="2 3">
    <name type="scientific">Romboutsia ilealis</name>
    <dbReference type="NCBI Taxonomy" id="1115758"/>
    <lineage>
        <taxon>Bacteria</taxon>
        <taxon>Bacillati</taxon>
        <taxon>Bacillota</taxon>
        <taxon>Clostridia</taxon>
        <taxon>Peptostreptococcales</taxon>
        <taxon>Peptostreptococcaceae</taxon>
        <taxon>Romboutsia</taxon>
    </lineage>
</organism>
<proteinExistence type="predicted"/>
<gene>
    <name evidence="2" type="ORF">CRIB_535</name>
</gene>
<reference evidence="2 3" key="1">
    <citation type="submission" date="2014-04" db="EMBL/GenBank/DDBJ databases">
        <authorList>
            <person name="Hornung B.V."/>
        </authorList>
    </citation>
    <scope>NUCLEOTIDE SEQUENCE [LARGE SCALE GENOMIC DNA]</scope>
    <source>
        <strain evidence="2 3">CRIB</strain>
    </source>
</reference>
<dbReference type="KEGG" id="ril:CRIB_535"/>
<accession>A0A1V1HZ92</accession>
<feature type="signal peptide" evidence="1">
    <location>
        <begin position="1"/>
        <end position="22"/>
    </location>
</feature>
<feature type="chain" id="PRO_5038500539" description="DUF4352 domain-containing protein" evidence="1">
    <location>
        <begin position="23"/>
        <end position="160"/>
    </location>
</feature>
<dbReference type="RefSeq" id="WP_180703025.1">
    <property type="nucleotide sequence ID" value="NZ_LN555523.1"/>
</dbReference>
<dbReference type="GeneID" id="82204723"/>
<keyword evidence="3" id="KW-1185">Reference proteome</keyword>
<evidence type="ECO:0000313" key="3">
    <source>
        <dbReference type="Proteomes" id="UP000245622"/>
    </source>
</evidence>
<evidence type="ECO:0000313" key="2">
    <source>
        <dbReference type="EMBL" id="CED93290.1"/>
    </source>
</evidence>
<keyword evidence="1" id="KW-0732">Signal</keyword>
<sequence length="160" mass="17786">MKTKFLKSIATVFFLLCSSTVAICLEKESITEEQIWISNMDNKALHIKVTDIAVNNASIELDEVYNASAIITMNVKNKGLNDIELANLDVYPYQGTLATKYFVSTYKDEINGFIGNLKSGESKTLKMGVTLHNTKDPITLEFSDIEDIGNNAIVKTINIK</sequence>
<evidence type="ECO:0008006" key="4">
    <source>
        <dbReference type="Google" id="ProtNLM"/>
    </source>
</evidence>
<dbReference type="AlphaFoldDB" id="A0A1V1HZ92"/>